<dbReference type="RefSeq" id="WP_159359220.1">
    <property type="nucleotide sequence ID" value="NZ_WMFC01000036.1"/>
</dbReference>
<organism evidence="2 3">
    <name type="scientific">Halorubrum distributum</name>
    <dbReference type="NCBI Taxonomy" id="29283"/>
    <lineage>
        <taxon>Archaea</taxon>
        <taxon>Methanobacteriati</taxon>
        <taxon>Methanobacteriota</taxon>
        <taxon>Stenosarchaea group</taxon>
        <taxon>Halobacteria</taxon>
        <taxon>Halobacteriales</taxon>
        <taxon>Haloferacaceae</taxon>
        <taxon>Halorubrum</taxon>
        <taxon>Halorubrum distributum group</taxon>
    </lineage>
</organism>
<dbReference type="EMBL" id="WMFC01000036">
    <property type="protein sequence ID" value="MYL69155.1"/>
    <property type="molecule type" value="Genomic_DNA"/>
</dbReference>
<dbReference type="AlphaFoldDB" id="A0A6B1J0B6"/>
<feature type="region of interest" description="Disordered" evidence="1">
    <location>
        <begin position="103"/>
        <end position="130"/>
    </location>
</feature>
<reference evidence="2 3" key="1">
    <citation type="submission" date="2019-11" db="EMBL/GenBank/DDBJ databases">
        <title>Genome sequences of 17 halophilic strains isolated from different environments.</title>
        <authorList>
            <person name="Furrow R.E."/>
        </authorList>
    </citation>
    <scope>NUCLEOTIDE SEQUENCE [LARGE SCALE GENOMIC DNA]</scope>
    <source>
        <strain evidence="2 3">22502_06_Cabo</strain>
    </source>
</reference>
<proteinExistence type="predicted"/>
<feature type="compositionally biased region" description="Acidic residues" evidence="1">
    <location>
        <begin position="117"/>
        <end position="130"/>
    </location>
</feature>
<feature type="region of interest" description="Disordered" evidence="1">
    <location>
        <begin position="27"/>
        <end position="52"/>
    </location>
</feature>
<sequence length="130" mass="12675">MNALRTTLLVALATVVLIGTGAAAGAVAATPGPDNASGDAGPPSDLPDQVPDFVGGILDSVNEFLDGGVDDLGETVNEFLDGGVDDLGETVNEFLDGGVDDLGETVSEVAGNGAGEGDADDGTDADEEGA</sequence>
<evidence type="ECO:0000313" key="3">
    <source>
        <dbReference type="Proteomes" id="UP000452321"/>
    </source>
</evidence>
<evidence type="ECO:0000313" key="2">
    <source>
        <dbReference type="EMBL" id="MYL69155.1"/>
    </source>
</evidence>
<protein>
    <submittedName>
        <fullName evidence="2">Uncharacterized protein</fullName>
    </submittedName>
</protein>
<comment type="caution">
    <text evidence="2">The sequence shown here is derived from an EMBL/GenBank/DDBJ whole genome shotgun (WGS) entry which is preliminary data.</text>
</comment>
<accession>A0A6B1J0B6</accession>
<dbReference type="Proteomes" id="UP000452321">
    <property type="component" value="Unassembled WGS sequence"/>
</dbReference>
<gene>
    <name evidence="2" type="ORF">GLW30_15645</name>
</gene>
<name>A0A6B1J0B6_9EURY</name>
<evidence type="ECO:0000256" key="1">
    <source>
        <dbReference type="SAM" id="MobiDB-lite"/>
    </source>
</evidence>